<keyword evidence="2" id="KW-1185">Reference proteome</keyword>
<gene>
    <name evidence="1" type="ORF">PVK06_017189</name>
</gene>
<proteinExistence type="predicted"/>
<evidence type="ECO:0000313" key="1">
    <source>
        <dbReference type="EMBL" id="KAK5833364.1"/>
    </source>
</evidence>
<evidence type="ECO:0000313" key="2">
    <source>
        <dbReference type="Proteomes" id="UP001358586"/>
    </source>
</evidence>
<name>A0ABR0Q201_GOSAR</name>
<accession>A0ABR0Q201</accession>
<reference evidence="1 2" key="1">
    <citation type="submission" date="2023-03" db="EMBL/GenBank/DDBJ databases">
        <title>WGS of Gossypium arboreum.</title>
        <authorList>
            <person name="Yu D."/>
        </authorList>
    </citation>
    <scope>NUCLEOTIDE SEQUENCE [LARGE SCALE GENOMIC DNA]</scope>
    <source>
        <tissue evidence="1">Leaf</tissue>
    </source>
</reference>
<dbReference type="Proteomes" id="UP001358586">
    <property type="component" value="Chromosome 5"/>
</dbReference>
<dbReference type="PANTHER" id="PTHR32108">
    <property type="entry name" value="DNA-DIRECTED RNA POLYMERASE SUBUNIT ALPHA"/>
    <property type="match status" value="1"/>
</dbReference>
<dbReference type="EMBL" id="JARKNE010000005">
    <property type="protein sequence ID" value="KAK5833364.1"/>
    <property type="molecule type" value="Genomic_DNA"/>
</dbReference>
<dbReference type="PANTHER" id="PTHR32108:SF5">
    <property type="entry name" value="DYNACTIN SUBUNIT 1-LIKE"/>
    <property type="match status" value="1"/>
</dbReference>
<comment type="caution">
    <text evidence="1">The sequence shown here is derived from an EMBL/GenBank/DDBJ whole genome shotgun (WGS) entry which is preliminary data.</text>
</comment>
<protein>
    <submittedName>
        <fullName evidence="1">Uncharacterized protein</fullName>
    </submittedName>
</protein>
<sequence length="152" mass="17419">MPVPITYRELYQILFDAHVVSPVYLKLMQPPFPKWYDTNAQCEYHVGITGHSIKNCITFKKMIERLIKMGIVKFDDPSGAKNPLLNRSSKGVNAILKNAGKRIKMNIAKVKTLLRGVWKKMVEEGLIIPDSEEKSEGMRNYCELNFMNKSKA</sequence>
<organism evidence="1 2">
    <name type="scientific">Gossypium arboreum</name>
    <name type="common">Tree cotton</name>
    <name type="synonym">Gossypium nanking</name>
    <dbReference type="NCBI Taxonomy" id="29729"/>
    <lineage>
        <taxon>Eukaryota</taxon>
        <taxon>Viridiplantae</taxon>
        <taxon>Streptophyta</taxon>
        <taxon>Embryophyta</taxon>
        <taxon>Tracheophyta</taxon>
        <taxon>Spermatophyta</taxon>
        <taxon>Magnoliopsida</taxon>
        <taxon>eudicotyledons</taxon>
        <taxon>Gunneridae</taxon>
        <taxon>Pentapetalae</taxon>
        <taxon>rosids</taxon>
        <taxon>malvids</taxon>
        <taxon>Malvales</taxon>
        <taxon>Malvaceae</taxon>
        <taxon>Malvoideae</taxon>
        <taxon>Gossypium</taxon>
    </lineage>
</organism>